<keyword evidence="2" id="KW-0496">Mitochondrion</keyword>
<dbReference type="EMBL" id="KM983335">
    <property type="protein sequence ID" value="AJP00039.1"/>
    <property type="molecule type" value="Genomic_DNA"/>
</dbReference>
<accession>A0A1B0QVQ1</accession>
<keyword evidence="1" id="KW-1133">Transmembrane helix</keyword>
<dbReference type="AlphaFoldDB" id="A0A1B0QVQ1"/>
<proteinExistence type="predicted"/>
<keyword evidence="1" id="KW-0812">Transmembrane</keyword>
<geneLocation type="mitochondrion" evidence="2"/>
<evidence type="ECO:0000313" key="2">
    <source>
        <dbReference type="EMBL" id="AJP00039.1"/>
    </source>
</evidence>
<evidence type="ECO:0000256" key="1">
    <source>
        <dbReference type="SAM" id="Phobius"/>
    </source>
</evidence>
<protein>
    <submittedName>
        <fullName evidence="2">ATP synthase F0 subunit 8</fullName>
    </submittedName>
</protein>
<keyword evidence="1" id="KW-0472">Membrane</keyword>
<name>A0A1B0QVQ1_BUGNE</name>
<sequence>MPHLSPLNWNMIYFIIWSLVLSSMISLETSNPMLTNLPNKI</sequence>
<organism evidence="2">
    <name type="scientific">Bugula neritina</name>
    <name type="common">Brown bryozoan</name>
    <name type="synonym">Sertularia neritina</name>
    <dbReference type="NCBI Taxonomy" id="10212"/>
    <lineage>
        <taxon>Eukaryota</taxon>
        <taxon>Metazoa</taxon>
        <taxon>Spiralia</taxon>
        <taxon>Lophotrochozoa</taxon>
        <taxon>Bryozoa</taxon>
        <taxon>Gymnolaemata</taxon>
        <taxon>Cheilostomatida</taxon>
        <taxon>Flustrina</taxon>
        <taxon>Buguloidea</taxon>
        <taxon>Bugulidae</taxon>
        <taxon>Bugula</taxon>
    </lineage>
</organism>
<reference evidence="2" key="1">
    <citation type="journal article" date="2016" name="Mar. Freshw. Res.">
        <title>Comparative mitogenomic analyses reveal cryptic diversity of the bryozoan Bugula neritina Linnaeus, 1758, in the Yellow Sea.</title>
        <authorList>
            <person name="Shen X."/>
            <person name="Tian M."/>
            <person name="Chu K.H."/>
            <person name="Wang J.F."/>
            <person name="Chen S."/>
            <person name="Liu H.L."/>
            <person name="Zhao X.H."/>
            <person name="Zhao F.Q."/>
        </authorList>
    </citation>
    <scope>NUCLEOTIDE SEQUENCE</scope>
</reference>
<gene>
    <name evidence="2" type="primary">ATP8</name>
</gene>
<feature type="transmembrane region" description="Helical" evidence="1">
    <location>
        <begin position="7"/>
        <end position="27"/>
    </location>
</feature>